<evidence type="ECO:0000256" key="5">
    <source>
        <dbReference type="ARBA" id="ARBA00022827"/>
    </source>
</evidence>
<dbReference type="GO" id="GO:0071949">
    <property type="term" value="F:FAD binding"/>
    <property type="evidence" value="ECO:0007669"/>
    <property type="project" value="InterPro"/>
</dbReference>
<proteinExistence type="inferred from homology"/>
<keyword evidence="7" id="KW-0503">Monooxygenase</keyword>
<evidence type="ECO:0000259" key="9">
    <source>
        <dbReference type="Pfam" id="PF01494"/>
    </source>
</evidence>
<dbReference type="GO" id="GO:0004497">
    <property type="term" value="F:monooxygenase activity"/>
    <property type="evidence" value="ECO:0007669"/>
    <property type="project" value="UniProtKB-KW"/>
</dbReference>
<dbReference type="SUPFAM" id="SSF51905">
    <property type="entry name" value="FAD/NAD(P)-binding domain"/>
    <property type="match status" value="1"/>
</dbReference>
<gene>
    <name evidence="10" type="ORF">SAMN05421644_12438</name>
</gene>
<dbReference type="GO" id="GO:0110142">
    <property type="term" value="C:ubiquinone biosynthesis complex"/>
    <property type="evidence" value="ECO:0007669"/>
    <property type="project" value="UniProtKB-ARBA"/>
</dbReference>
<dbReference type="PRINTS" id="PR00420">
    <property type="entry name" value="RNGMNOXGNASE"/>
</dbReference>
<comment type="subunit">
    <text evidence="8">Component of the Ubi complex metabolon, which regroups five ubiquinone biosynthesis proteins (UbiE, UbiF, UbiG, UbiH and UbiI) and two accessory factors (UbiK and the lipid-binding protein UbiJ).</text>
</comment>
<dbReference type="RefSeq" id="WP_091333923.1">
    <property type="nucleotide sequence ID" value="NZ_FNOW01000024.1"/>
</dbReference>
<keyword evidence="11" id="KW-1185">Reference proteome</keyword>
<dbReference type="InterPro" id="IPR002938">
    <property type="entry name" value="FAD-bd"/>
</dbReference>
<evidence type="ECO:0000256" key="3">
    <source>
        <dbReference type="ARBA" id="ARBA00005349"/>
    </source>
</evidence>
<evidence type="ECO:0000313" key="11">
    <source>
        <dbReference type="Proteomes" id="UP000198672"/>
    </source>
</evidence>
<keyword evidence="4" id="KW-0285">Flavoprotein</keyword>
<evidence type="ECO:0000256" key="6">
    <source>
        <dbReference type="ARBA" id="ARBA00023002"/>
    </source>
</evidence>
<dbReference type="STRING" id="61595.SAMN05421644_12438"/>
<evidence type="ECO:0000256" key="8">
    <source>
        <dbReference type="ARBA" id="ARBA00065734"/>
    </source>
</evidence>
<name>A0A1H3GGF1_ALLWA</name>
<dbReference type="Proteomes" id="UP000198672">
    <property type="component" value="Unassembled WGS sequence"/>
</dbReference>
<dbReference type="Pfam" id="PF01494">
    <property type="entry name" value="FAD_binding_3"/>
    <property type="match status" value="1"/>
</dbReference>
<organism evidence="10 11">
    <name type="scientific">Allochromatium warmingii</name>
    <name type="common">Chromatium warmingii</name>
    <dbReference type="NCBI Taxonomy" id="61595"/>
    <lineage>
        <taxon>Bacteria</taxon>
        <taxon>Pseudomonadati</taxon>
        <taxon>Pseudomonadota</taxon>
        <taxon>Gammaproteobacteria</taxon>
        <taxon>Chromatiales</taxon>
        <taxon>Chromatiaceae</taxon>
        <taxon>Allochromatium</taxon>
    </lineage>
</organism>
<keyword evidence="6" id="KW-0560">Oxidoreductase</keyword>
<sequence length="418" mass="45844">MPNTRPDFDVIVIGGGMVGATCALALAGRGLNLAVIEAQEPPRSWSQGAIDGRVSALNRASQRLFERLELWESIRELGVNPYQAMHVWDALSGGQIHFDSQALGEPDLGYIVENRVVQRVLWEQLENAEAVTLLCPAGIVGLETDSSGAQLMLTDGRTLTTRLVIGADGRDSLVRTLADIETETVEYAQRAIVAQVRPTDWHRDTAWQRFLPTGPLALLPLADGRCSLVWSADDDRARELLALDDAAFSAALTEASELRLGTLTLDSPRTAIALRRQHATTYIRPALALIGDAAHAIHPLAGQGVNLGFMDAAELAAAILLAHRHGRALGGRWTLRRYERARRHVNAQMLQMMDGFKRLFGNTEPLIVRARGLGLNLVDHLEPVKRLMMQSAFSGQFSATSRQRSASQQRLFSDHFDS</sequence>
<dbReference type="Gene3D" id="3.50.50.60">
    <property type="entry name" value="FAD/NAD(P)-binding domain"/>
    <property type="match status" value="2"/>
</dbReference>
<dbReference type="PANTHER" id="PTHR43876:SF7">
    <property type="entry name" value="UBIQUINONE BIOSYNTHESIS MONOOXYGENASE COQ6, MITOCHONDRIAL"/>
    <property type="match status" value="1"/>
</dbReference>
<dbReference type="OrthoDB" id="9769565at2"/>
<protein>
    <submittedName>
        <fullName evidence="10">2-octaprenylphenol hydroxylase</fullName>
    </submittedName>
</protein>
<dbReference type="PANTHER" id="PTHR43876">
    <property type="entry name" value="UBIQUINONE BIOSYNTHESIS MONOOXYGENASE COQ6, MITOCHONDRIAL"/>
    <property type="match status" value="1"/>
</dbReference>
<reference evidence="11" key="1">
    <citation type="submission" date="2016-10" db="EMBL/GenBank/DDBJ databases">
        <authorList>
            <person name="Varghese N."/>
            <person name="Submissions S."/>
        </authorList>
    </citation>
    <scope>NUCLEOTIDE SEQUENCE [LARGE SCALE GENOMIC DNA]</scope>
    <source>
        <strain evidence="11">DSM 173</strain>
    </source>
</reference>
<dbReference type="NCBIfam" id="TIGR01988">
    <property type="entry name" value="Ubi-OHases"/>
    <property type="match status" value="1"/>
</dbReference>
<keyword evidence="5" id="KW-0274">FAD</keyword>
<dbReference type="GO" id="GO:0016705">
    <property type="term" value="F:oxidoreductase activity, acting on paired donors, with incorporation or reduction of molecular oxygen"/>
    <property type="evidence" value="ECO:0007669"/>
    <property type="project" value="InterPro"/>
</dbReference>
<dbReference type="InterPro" id="IPR051205">
    <property type="entry name" value="UbiH/COQ6_monooxygenase"/>
</dbReference>
<dbReference type="EMBL" id="FNOW01000024">
    <property type="protein sequence ID" value="SDY01718.1"/>
    <property type="molecule type" value="Genomic_DNA"/>
</dbReference>
<dbReference type="PROSITE" id="PS01304">
    <property type="entry name" value="UBIH"/>
    <property type="match status" value="1"/>
</dbReference>
<dbReference type="InterPro" id="IPR010971">
    <property type="entry name" value="UbiH/COQ6"/>
</dbReference>
<evidence type="ECO:0000313" key="10">
    <source>
        <dbReference type="EMBL" id="SDY01718.1"/>
    </source>
</evidence>
<evidence type="ECO:0000256" key="1">
    <source>
        <dbReference type="ARBA" id="ARBA00001974"/>
    </source>
</evidence>
<accession>A0A1H3GGF1</accession>
<comment type="similarity">
    <text evidence="3">Belongs to the UbiH/COQ6 family.</text>
</comment>
<evidence type="ECO:0000256" key="4">
    <source>
        <dbReference type="ARBA" id="ARBA00022630"/>
    </source>
</evidence>
<dbReference type="UniPathway" id="UPA00232"/>
<comment type="cofactor">
    <cofactor evidence="1">
        <name>FAD</name>
        <dbReference type="ChEBI" id="CHEBI:57692"/>
    </cofactor>
</comment>
<dbReference type="FunFam" id="3.50.50.60:FF:000021">
    <property type="entry name" value="Ubiquinone biosynthesis monooxygenase COQ6"/>
    <property type="match status" value="1"/>
</dbReference>
<dbReference type="AlphaFoldDB" id="A0A1H3GGF1"/>
<evidence type="ECO:0000256" key="2">
    <source>
        <dbReference type="ARBA" id="ARBA00004749"/>
    </source>
</evidence>
<feature type="domain" description="FAD-binding" evidence="9">
    <location>
        <begin position="8"/>
        <end position="351"/>
    </location>
</feature>
<dbReference type="InterPro" id="IPR018168">
    <property type="entry name" value="Ubi_Hdrlase_CS"/>
</dbReference>
<dbReference type="GO" id="GO:0006744">
    <property type="term" value="P:ubiquinone biosynthetic process"/>
    <property type="evidence" value="ECO:0007669"/>
    <property type="project" value="UniProtKB-UniPathway"/>
</dbReference>
<evidence type="ECO:0000256" key="7">
    <source>
        <dbReference type="ARBA" id="ARBA00023033"/>
    </source>
</evidence>
<comment type="pathway">
    <text evidence="2">Cofactor biosynthesis; ubiquinone biosynthesis.</text>
</comment>
<dbReference type="InterPro" id="IPR036188">
    <property type="entry name" value="FAD/NAD-bd_sf"/>
</dbReference>